<gene>
    <name evidence="1" type="ORF">BN159_5545</name>
</gene>
<proteinExistence type="predicted"/>
<organism evidence="1 2">
    <name type="scientific">Streptomyces davaonensis (strain DSM 101723 / JCM 4913 / KCC S-0913 / 768)</name>
    <dbReference type="NCBI Taxonomy" id="1214101"/>
    <lineage>
        <taxon>Bacteria</taxon>
        <taxon>Bacillati</taxon>
        <taxon>Actinomycetota</taxon>
        <taxon>Actinomycetes</taxon>
        <taxon>Kitasatosporales</taxon>
        <taxon>Streptomycetaceae</taxon>
        <taxon>Streptomyces</taxon>
    </lineage>
</organism>
<evidence type="ECO:0000313" key="1">
    <source>
        <dbReference type="EMBL" id="CCK29924.1"/>
    </source>
</evidence>
<reference evidence="1 2" key="1">
    <citation type="journal article" date="2012" name="J. Bacteriol.">
        <title>Genome sequence of the bacterium Streptomyces davawensis JCM 4913 and heterologous production of the unique antibiotic roseoflavin.</title>
        <authorList>
            <person name="Jankowitsch F."/>
            <person name="Schwarz J."/>
            <person name="Ruckert C."/>
            <person name="Gust B."/>
            <person name="Szczepanowski R."/>
            <person name="Blom J."/>
            <person name="Pelzer S."/>
            <person name="Kalinowski J."/>
            <person name="Mack M."/>
        </authorList>
    </citation>
    <scope>NUCLEOTIDE SEQUENCE [LARGE SCALE GENOMIC DNA]</scope>
    <source>
        <strain evidence="2">DSM 101723 / JCM 4913 / KCC S-0913 / 768</strain>
    </source>
</reference>
<dbReference type="PATRIC" id="fig|1214101.3.peg.5623"/>
<dbReference type="Proteomes" id="UP000008043">
    <property type="component" value="Chromosome"/>
</dbReference>
<dbReference type="AlphaFoldDB" id="K4RAX2"/>
<dbReference type="HOGENOM" id="CLU_841765_0_0_11"/>
<evidence type="ECO:0000313" key="2">
    <source>
        <dbReference type="Proteomes" id="UP000008043"/>
    </source>
</evidence>
<keyword evidence="2" id="KW-1185">Reference proteome</keyword>
<dbReference type="EMBL" id="HE971709">
    <property type="protein sequence ID" value="CCK29924.1"/>
    <property type="molecule type" value="Genomic_DNA"/>
</dbReference>
<dbReference type="STRING" id="1214101.BN159_5545"/>
<name>K4RAX2_STRDJ</name>
<sequence length="330" mass="35609">MRQAVAEVGALVRSLRMAVGLPGAASGAYRSLPALTRTYETVVAPLVAETLHDPAERARVDGSLRVMSVKFGLAMLSYGRLTGHRTQLDVAVLAGAVTRLYDDLIDGSGDGSGDTGADERLGELMGHRAFVPGTAPELLLERLVYGIEGALRHPPHASLMTALASLHEYQVLSRRQREADVPLDVLEKITRGKGGAAHLILCGLVKPVLEPAERELVMDLGEMLQSLDDYMDVEFDRENGVTTLVSCGALTLPGIARRLRAARPRLVAVHGGRAARPYCAMLYFLLLQAWVARRLPVLGRLARRPARRSPVLAFLSRGEDALPPAAPEHS</sequence>
<dbReference type="eggNOG" id="ENOG503444I">
    <property type="taxonomic scope" value="Bacteria"/>
</dbReference>
<protein>
    <submittedName>
        <fullName evidence="1">Uncharacterized protein</fullName>
    </submittedName>
</protein>
<accession>K4RAX2</accession>
<dbReference type="KEGG" id="sdv:BN159_5545"/>